<dbReference type="PANTHER" id="PTHR47094">
    <property type="entry name" value="ELFLESS, ISOFORM B"/>
    <property type="match status" value="1"/>
</dbReference>
<evidence type="ECO:0000256" key="5">
    <source>
        <dbReference type="SAM" id="Coils"/>
    </source>
</evidence>
<feature type="domain" description="RING-type" evidence="7">
    <location>
        <begin position="3"/>
        <end position="47"/>
    </location>
</feature>
<feature type="compositionally biased region" description="Polar residues" evidence="6">
    <location>
        <begin position="263"/>
        <end position="280"/>
    </location>
</feature>
<keyword evidence="9" id="KW-1185">Reference proteome</keyword>
<feature type="compositionally biased region" description="Polar residues" evidence="6">
    <location>
        <begin position="185"/>
        <end position="220"/>
    </location>
</feature>
<dbReference type="GO" id="GO:0140082">
    <property type="term" value="F:SUMO-ubiquitin ligase activity"/>
    <property type="evidence" value="ECO:0007669"/>
    <property type="project" value="TreeGrafter"/>
</dbReference>
<dbReference type="AlphaFoldDB" id="A0AAD5VIG9"/>
<evidence type="ECO:0000313" key="8">
    <source>
        <dbReference type="EMBL" id="KAJ3561180.1"/>
    </source>
</evidence>
<dbReference type="InterPro" id="IPR027370">
    <property type="entry name" value="Znf-RING_euk"/>
</dbReference>
<protein>
    <recommendedName>
        <fullName evidence="7">RING-type domain-containing protein</fullName>
    </recommendedName>
</protein>
<keyword evidence="1" id="KW-0479">Metal-binding</keyword>
<dbReference type="InterPro" id="IPR049627">
    <property type="entry name" value="SLX8"/>
</dbReference>
<dbReference type="PROSITE" id="PS50089">
    <property type="entry name" value="ZF_RING_2"/>
    <property type="match status" value="1"/>
</dbReference>
<feature type="coiled-coil region" evidence="5">
    <location>
        <begin position="100"/>
        <end position="127"/>
    </location>
</feature>
<dbReference type="InterPro" id="IPR001841">
    <property type="entry name" value="Znf_RING"/>
</dbReference>
<dbReference type="GO" id="GO:0032183">
    <property type="term" value="F:SUMO binding"/>
    <property type="evidence" value="ECO:0007669"/>
    <property type="project" value="TreeGrafter"/>
</dbReference>
<gene>
    <name evidence="8" type="ORF">NP233_g10352</name>
</gene>
<evidence type="ECO:0000313" key="9">
    <source>
        <dbReference type="Proteomes" id="UP001213000"/>
    </source>
</evidence>
<dbReference type="GO" id="GO:0033768">
    <property type="term" value="C:SUMO-targeted ubiquitin ligase complex"/>
    <property type="evidence" value="ECO:0007669"/>
    <property type="project" value="TreeGrafter"/>
</dbReference>
<dbReference type="Pfam" id="PF13445">
    <property type="entry name" value="zf-RING_UBOX"/>
    <property type="match status" value="1"/>
</dbReference>
<evidence type="ECO:0000256" key="1">
    <source>
        <dbReference type="ARBA" id="ARBA00022723"/>
    </source>
</evidence>
<dbReference type="GO" id="GO:0061630">
    <property type="term" value="F:ubiquitin protein ligase activity"/>
    <property type="evidence" value="ECO:0007669"/>
    <property type="project" value="InterPro"/>
</dbReference>
<dbReference type="CDD" id="cd16449">
    <property type="entry name" value="RING-HC"/>
    <property type="match status" value="1"/>
</dbReference>
<proteinExistence type="predicted"/>
<dbReference type="SMART" id="SM00184">
    <property type="entry name" value="RING"/>
    <property type="match status" value="1"/>
</dbReference>
<feature type="region of interest" description="Disordered" evidence="6">
    <location>
        <begin position="185"/>
        <end position="280"/>
    </location>
</feature>
<dbReference type="SUPFAM" id="SSF57850">
    <property type="entry name" value="RING/U-box"/>
    <property type="match status" value="1"/>
</dbReference>
<evidence type="ECO:0000256" key="4">
    <source>
        <dbReference type="PROSITE-ProRule" id="PRU00175"/>
    </source>
</evidence>
<reference evidence="8" key="1">
    <citation type="submission" date="2022-07" db="EMBL/GenBank/DDBJ databases">
        <title>Genome Sequence of Leucocoprinus birnbaumii.</title>
        <authorList>
            <person name="Buettner E."/>
        </authorList>
    </citation>
    <scope>NUCLEOTIDE SEQUENCE</scope>
    <source>
        <strain evidence="8">VT141</strain>
    </source>
</reference>
<dbReference type="EMBL" id="JANIEX010001044">
    <property type="protein sequence ID" value="KAJ3561180.1"/>
    <property type="molecule type" value="Genomic_DNA"/>
</dbReference>
<comment type="caution">
    <text evidence="8">The sequence shown here is derived from an EMBL/GenBank/DDBJ whole genome shotgun (WGS) entry which is preliminary data.</text>
</comment>
<keyword evidence="5" id="KW-0175">Coiled coil</keyword>
<evidence type="ECO:0000259" key="7">
    <source>
        <dbReference type="PROSITE" id="PS50089"/>
    </source>
</evidence>
<dbReference type="InterPro" id="IPR013083">
    <property type="entry name" value="Znf_RING/FYVE/PHD"/>
</dbReference>
<keyword evidence="2 4" id="KW-0863">Zinc-finger</keyword>
<accession>A0AAD5VIG9</accession>
<organism evidence="8 9">
    <name type="scientific">Leucocoprinus birnbaumii</name>
    <dbReference type="NCBI Taxonomy" id="56174"/>
    <lineage>
        <taxon>Eukaryota</taxon>
        <taxon>Fungi</taxon>
        <taxon>Dikarya</taxon>
        <taxon>Basidiomycota</taxon>
        <taxon>Agaricomycotina</taxon>
        <taxon>Agaricomycetes</taxon>
        <taxon>Agaricomycetidae</taxon>
        <taxon>Agaricales</taxon>
        <taxon>Agaricineae</taxon>
        <taxon>Agaricaceae</taxon>
        <taxon>Leucocoprinus</taxon>
    </lineage>
</organism>
<evidence type="ECO:0000256" key="6">
    <source>
        <dbReference type="SAM" id="MobiDB-lite"/>
    </source>
</evidence>
<dbReference type="InterPro" id="IPR017907">
    <property type="entry name" value="Znf_RING_CS"/>
</dbReference>
<dbReference type="Proteomes" id="UP001213000">
    <property type="component" value="Unassembled WGS sequence"/>
</dbReference>
<keyword evidence="3" id="KW-0862">Zinc</keyword>
<sequence length="280" mass="31456">MSCCICLEDLDSPVSLPCGHVFCQECLKRAVQAIQPYSTLHACPTCRSHYFITPLDITTVPPHLRPHVTPSIRRVYLDLPTKAKKNSYASTSKESSPELSRTLSTEVARLRAEVEALRHNCSLWRRRAEVHSSATVGLLELSKTARDQIIQTCRERDTIQRDYYKLNHDFKRQQAILQALVSNGSMPQQRFGSPSNLQEPQPLIDQSTSRPKVLATTPQRLSGPMESQSRKRLRSEDEDGDSASAAYPSRPIKIPRRLETGSLDESGTRSTVAQLRTETS</sequence>
<name>A0AAD5VIG9_9AGAR</name>
<dbReference type="PANTHER" id="PTHR47094:SF1">
    <property type="entry name" value="RING-TYPE E3 UBIQUITIN TRANSFERASE"/>
    <property type="match status" value="1"/>
</dbReference>
<evidence type="ECO:0000256" key="2">
    <source>
        <dbReference type="ARBA" id="ARBA00022771"/>
    </source>
</evidence>
<dbReference type="Gene3D" id="3.30.40.10">
    <property type="entry name" value="Zinc/RING finger domain, C3HC4 (zinc finger)"/>
    <property type="match status" value="1"/>
</dbReference>
<dbReference type="GO" id="GO:0006511">
    <property type="term" value="P:ubiquitin-dependent protein catabolic process"/>
    <property type="evidence" value="ECO:0007669"/>
    <property type="project" value="TreeGrafter"/>
</dbReference>
<dbReference type="PROSITE" id="PS00518">
    <property type="entry name" value="ZF_RING_1"/>
    <property type="match status" value="1"/>
</dbReference>
<evidence type="ECO:0000256" key="3">
    <source>
        <dbReference type="ARBA" id="ARBA00022833"/>
    </source>
</evidence>
<dbReference type="GO" id="GO:0008270">
    <property type="term" value="F:zinc ion binding"/>
    <property type="evidence" value="ECO:0007669"/>
    <property type="project" value="UniProtKB-KW"/>
</dbReference>